<feature type="compositionally biased region" description="Polar residues" evidence="5">
    <location>
        <begin position="854"/>
        <end position="867"/>
    </location>
</feature>
<feature type="compositionally biased region" description="Polar residues" evidence="5">
    <location>
        <begin position="367"/>
        <end position="381"/>
    </location>
</feature>
<dbReference type="AlphaFoldDB" id="A0A8C5PBG9"/>
<evidence type="ECO:0000256" key="5">
    <source>
        <dbReference type="SAM" id="MobiDB-lite"/>
    </source>
</evidence>
<sequence>MEVGMMLNSSLSSQTSVGSPVESRGFSHDFIDTENHENSGHEPWIDNYDTQDESLSITEENVTPVSLQENSNEDYEIVTPHLAIVEEDQLDIPSNRNVETNGGENLVIKGPTVESQKSAPRPVLISAKSEGDDLCLDLNHLSSTKVSPSLYQSKKAYLLRNVSLTEQELKEAQRLSDSNDAQLSPTQGSCSRGVLLFHRRRQRLKAFEQHNLAKSAQLQGTQQTHSTPETKRAQHGLQTTQTVRNVSLTGSGRLRSVNNMDETSSDAGYEGEPQNKWEDFPPIDKRAPSPSASEEDKQGHLSAYLKETLVVSMSNGLVDQTKESEATLNNEQKVTQNGTQNKQYCEVHLTLSKPASIANRTAKPFGAQQSAKKNLSSSEISPVTDLPPPPTYAETLSSPPPVTRIVSPPAYSALYPIDSQHFKPVLQIGNQGDARVTPPPKTGILEEIGARRGARKSMFTFIEKSKMTPNPDLLSMVQSSDERQKSKDQVDVPTEEEHFALGAEASNFQNNKTLRAEDNAGQNDKVPNWSSSLKSPGFKSKPPPAPIQTLTEAKGKGAELFARRQSRMERFVVESPSPYDCVRSPSPTMSLPPSWTFVSNVQSPATQIGRQIKNNQRSPKLSSATKTSSESIQSQKELEISKRQPYQLQSSLFIFSPNRDPLSSLPKAAPPPKPMVMEPQRFKRQSSCPTSPVISPPALYSPSYVNSVRSPSATMSPSTTSTGRQTPTNQVSPASPVPFSNTGVAPSRTKTIIQAPRPSFSARNAGLESQKSPNQRVLQHRGSLDSWGTSAMSFKPVYEERPGIQSPPPFRSMSPAWSDRTPSPFKVENDMKSGNQMKALLARNIINAAKRKSTSPFGLTSPLSPTPSGGIWSPTHGNGNSLPETPRARRSPTFSEISVESEESGTRSPGFRSYTFSPKGWYGSMRLKRESLPNNQAFTYTP</sequence>
<dbReference type="Ensembl" id="ENSLLET00000012484.1">
    <property type="protein sequence ID" value="ENSLLEP00000012007.1"/>
    <property type="gene ID" value="ENSLLEG00000007646.1"/>
</dbReference>
<feature type="region of interest" description="Disordered" evidence="5">
    <location>
        <begin position="799"/>
        <end position="829"/>
    </location>
</feature>
<dbReference type="GO" id="GO:0003779">
    <property type="term" value="F:actin binding"/>
    <property type="evidence" value="ECO:0007669"/>
    <property type="project" value="TreeGrafter"/>
</dbReference>
<evidence type="ECO:0000256" key="4">
    <source>
        <dbReference type="ARBA" id="ARBA00038161"/>
    </source>
</evidence>
<dbReference type="InterPro" id="IPR051976">
    <property type="entry name" value="Synaptopodin_domain"/>
</dbReference>
<evidence type="ECO:0000256" key="1">
    <source>
        <dbReference type="ARBA" id="ARBA00004496"/>
    </source>
</evidence>
<dbReference type="OrthoDB" id="8943025at2759"/>
<dbReference type="PANTHER" id="PTHR24217:SF13">
    <property type="entry name" value="SYNAPTOPODIN"/>
    <property type="match status" value="1"/>
</dbReference>
<accession>A0A8C5PBG9</accession>
<comment type="subcellular location">
    <subcellularLocation>
        <location evidence="1">Cytoplasm</location>
    </subcellularLocation>
</comment>
<feature type="compositionally biased region" description="Polar residues" evidence="5">
    <location>
        <begin position="7"/>
        <end position="18"/>
    </location>
</feature>
<evidence type="ECO:0000313" key="7">
    <source>
        <dbReference type="Proteomes" id="UP000694569"/>
    </source>
</evidence>
<reference evidence="6" key="1">
    <citation type="submission" date="2025-08" db="UniProtKB">
        <authorList>
            <consortium name="Ensembl"/>
        </authorList>
    </citation>
    <scope>IDENTIFICATION</scope>
</reference>
<dbReference type="GO" id="GO:0005634">
    <property type="term" value="C:nucleus"/>
    <property type="evidence" value="ECO:0007669"/>
    <property type="project" value="TreeGrafter"/>
</dbReference>
<keyword evidence="2" id="KW-0963">Cytoplasm</keyword>
<evidence type="ECO:0000256" key="2">
    <source>
        <dbReference type="ARBA" id="ARBA00022490"/>
    </source>
</evidence>
<keyword evidence="3" id="KW-0597">Phosphoprotein</keyword>
<feature type="compositionally biased region" description="Low complexity" evidence="5">
    <location>
        <begin position="710"/>
        <end position="722"/>
    </location>
</feature>
<comment type="similarity">
    <text evidence="4">Belongs to the synaptopodin family.</text>
</comment>
<evidence type="ECO:0000256" key="3">
    <source>
        <dbReference type="ARBA" id="ARBA00022553"/>
    </source>
</evidence>
<gene>
    <name evidence="6" type="primary">SYNPO</name>
</gene>
<feature type="region of interest" description="Disordered" evidence="5">
    <location>
        <begin position="364"/>
        <end position="400"/>
    </location>
</feature>
<proteinExistence type="inferred from homology"/>
<feature type="region of interest" description="Disordered" evidence="5">
    <location>
        <begin position="213"/>
        <end position="299"/>
    </location>
</feature>
<feature type="region of interest" description="Disordered" evidence="5">
    <location>
        <begin position="852"/>
        <end position="919"/>
    </location>
</feature>
<feature type="compositionally biased region" description="Polar residues" evidence="5">
    <location>
        <begin position="607"/>
        <end position="635"/>
    </location>
</feature>
<feature type="compositionally biased region" description="Basic and acidic residues" evidence="5">
    <location>
        <begin position="273"/>
        <end position="287"/>
    </location>
</feature>
<feature type="region of interest" description="Disordered" evidence="5">
    <location>
        <begin position="659"/>
        <end position="786"/>
    </location>
</feature>
<dbReference type="PANTHER" id="PTHR24217">
    <property type="entry name" value="PUTATIVE-RELATED"/>
    <property type="match status" value="1"/>
</dbReference>
<feature type="compositionally biased region" description="Polar residues" evidence="5">
    <location>
        <begin position="213"/>
        <end position="227"/>
    </location>
</feature>
<feature type="compositionally biased region" description="Polar residues" evidence="5">
    <location>
        <begin position="767"/>
        <end position="777"/>
    </location>
</feature>
<dbReference type="GO" id="GO:0030018">
    <property type="term" value="C:Z disc"/>
    <property type="evidence" value="ECO:0007669"/>
    <property type="project" value="TreeGrafter"/>
</dbReference>
<dbReference type="GO" id="GO:0032233">
    <property type="term" value="P:positive regulation of actin filament bundle assembly"/>
    <property type="evidence" value="ECO:0007669"/>
    <property type="project" value="TreeGrafter"/>
</dbReference>
<keyword evidence="7" id="KW-1185">Reference proteome</keyword>
<dbReference type="Proteomes" id="UP000694569">
    <property type="component" value="Unplaced"/>
</dbReference>
<feature type="compositionally biased region" description="Polar residues" evidence="5">
    <location>
        <begin position="723"/>
        <end position="752"/>
    </location>
</feature>
<reference evidence="6" key="2">
    <citation type="submission" date="2025-09" db="UniProtKB">
        <authorList>
            <consortium name="Ensembl"/>
        </authorList>
    </citation>
    <scope>IDENTIFICATION</scope>
</reference>
<feature type="region of interest" description="Disordered" evidence="5">
    <location>
        <begin position="1"/>
        <end position="22"/>
    </location>
</feature>
<feature type="region of interest" description="Disordered" evidence="5">
    <location>
        <begin position="517"/>
        <end position="545"/>
    </location>
</feature>
<protein>
    <submittedName>
        <fullName evidence="6">Synaptopodin</fullName>
    </submittedName>
</protein>
<name>A0A8C5PBG9_9ANUR</name>
<organism evidence="6 7">
    <name type="scientific">Leptobrachium leishanense</name>
    <name type="common">Leishan spiny toad</name>
    <dbReference type="NCBI Taxonomy" id="445787"/>
    <lineage>
        <taxon>Eukaryota</taxon>
        <taxon>Metazoa</taxon>
        <taxon>Chordata</taxon>
        <taxon>Craniata</taxon>
        <taxon>Vertebrata</taxon>
        <taxon>Euteleostomi</taxon>
        <taxon>Amphibia</taxon>
        <taxon>Batrachia</taxon>
        <taxon>Anura</taxon>
        <taxon>Pelobatoidea</taxon>
        <taxon>Megophryidae</taxon>
        <taxon>Leptobrachium</taxon>
    </lineage>
</organism>
<feature type="region of interest" description="Disordered" evidence="5">
    <location>
        <begin position="607"/>
        <end position="643"/>
    </location>
</feature>
<evidence type="ECO:0000313" key="6">
    <source>
        <dbReference type="Ensembl" id="ENSLLEP00000012007.1"/>
    </source>
</evidence>
<feature type="compositionally biased region" description="Polar residues" evidence="5">
    <location>
        <begin position="236"/>
        <end position="266"/>
    </location>
</feature>
<dbReference type="GeneTree" id="ENSGT00950000183054"/>
<dbReference type="GO" id="GO:0015629">
    <property type="term" value="C:actin cytoskeleton"/>
    <property type="evidence" value="ECO:0007669"/>
    <property type="project" value="TreeGrafter"/>
</dbReference>